<protein>
    <submittedName>
        <fullName evidence="1">Uncharacterized protein</fullName>
    </submittedName>
</protein>
<accession>A0A2L2T3S7</accession>
<proteinExistence type="predicted"/>
<evidence type="ECO:0000313" key="2">
    <source>
        <dbReference type="Proteomes" id="UP000245910"/>
    </source>
</evidence>
<keyword evidence="2" id="KW-1185">Reference proteome</keyword>
<sequence>MKPYFMDMSMTLARDPTKANPHDGITRRDYTFAHFKTVRTSDEEALSMAQEDTGCIKPKSVF</sequence>
<name>A0A2L2T3S7_9HYPO</name>
<evidence type="ECO:0000313" key="1">
    <source>
        <dbReference type="EMBL" id="CEI65402.1"/>
    </source>
</evidence>
<dbReference type="EMBL" id="LN649229">
    <property type="protein sequence ID" value="CEI65402.1"/>
    <property type="molecule type" value="Genomic_DNA"/>
</dbReference>
<dbReference type="AlphaFoldDB" id="A0A2L2T3S7"/>
<dbReference type="Proteomes" id="UP000245910">
    <property type="component" value="Chromosome I"/>
</dbReference>
<organism evidence="1 2">
    <name type="scientific">Fusarium venenatum</name>
    <dbReference type="NCBI Taxonomy" id="56646"/>
    <lineage>
        <taxon>Eukaryota</taxon>
        <taxon>Fungi</taxon>
        <taxon>Dikarya</taxon>
        <taxon>Ascomycota</taxon>
        <taxon>Pezizomycotina</taxon>
        <taxon>Sordariomycetes</taxon>
        <taxon>Hypocreomycetidae</taxon>
        <taxon>Hypocreales</taxon>
        <taxon>Nectriaceae</taxon>
        <taxon>Fusarium</taxon>
    </lineage>
</organism>
<reference evidence="2" key="1">
    <citation type="submission" date="2014-10" db="EMBL/GenBank/DDBJ databases">
        <authorList>
            <person name="King R."/>
        </authorList>
    </citation>
    <scope>NUCLEOTIDE SEQUENCE [LARGE SCALE GENOMIC DNA]</scope>
    <source>
        <strain evidence="2">A3/5</strain>
    </source>
</reference>